<dbReference type="NCBIfam" id="TIGR00099">
    <property type="entry name" value="Cof-subfamily"/>
    <property type="match status" value="1"/>
</dbReference>
<name>A0A5B7WWM0_9MICC</name>
<sequence>MRFDAIDPTAQIKLVAVDMDGTFLDPEGNIPQAAWAVIDQLHRRGITFAPASGRQHARLAEQFAALGPELTIIAENGTVVMRGETEVYSNVIDPQRVEHVIRRLRDAGPELDAAVVRCGRRVGYLQQPTEQVARAVAPYYARTESVPDLLQVRDDTIKLAIHSPANSAAVAKVLEPLSQELQVVISGPDWVDVMNLGVHKGIAVRRLQESLGIGPQQTAVFGDYLNDLQMLQAATYSFAMHNAHPTIRQEARFTAPPNSEYGVLQVLQAYLAGAPQLLGHQVR</sequence>
<dbReference type="InterPro" id="IPR036412">
    <property type="entry name" value="HAD-like_sf"/>
</dbReference>
<dbReference type="SFLD" id="SFLDG01140">
    <property type="entry name" value="C2.B:_Phosphomannomutase_and_P"/>
    <property type="match status" value="1"/>
</dbReference>
<dbReference type="SFLD" id="SFLDS00003">
    <property type="entry name" value="Haloacid_Dehalogenase"/>
    <property type="match status" value="1"/>
</dbReference>
<organism evidence="1 2">
    <name type="scientific">Glutamicibacter creatinolyticus</name>
    <dbReference type="NCBI Taxonomy" id="162496"/>
    <lineage>
        <taxon>Bacteria</taxon>
        <taxon>Bacillati</taxon>
        <taxon>Actinomycetota</taxon>
        <taxon>Actinomycetes</taxon>
        <taxon>Micrococcales</taxon>
        <taxon>Micrococcaceae</taxon>
        <taxon>Glutamicibacter</taxon>
    </lineage>
</organism>
<dbReference type="InterPro" id="IPR023214">
    <property type="entry name" value="HAD_sf"/>
</dbReference>
<dbReference type="AlphaFoldDB" id="A0A5B7WWM0"/>
<dbReference type="GO" id="GO:0005829">
    <property type="term" value="C:cytosol"/>
    <property type="evidence" value="ECO:0007669"/>
    <property type="project" value="TreeGrafter"/>
</dbReference>
<gene>
    <name evidence="1" type="ORF">GcLGCM259_2744</name>
</gene>
<accession>A0A5B7WWM0</accession>
<protein>
    <submittedName>
        <fullName evidence="1">Cof-type HAD-IIB family hydrolase</fullName>
    </submittedName>
</protein>
<dbReference type="PANTHER" id="PTHR10000">
    <property type="entry name" value="PHOSPHOSERINE PHOSPHATASE"/>
    <property type="match status" value="1"/>
</dbReference>
<dbReference type="KEGG" id="gcr:GcLGCM259_2744"/>
<dbReference type="CDD" id="cd07518">
    <property type="entry name" value="HAD_YbiV-Like"/>
    <property type="match status" value="1"/>
</dbReference>
<dbReference type="PANTHER" id="PTHR10000:SF53">
    <property type="entry name" value="5-AMINO-6-(5-PHOSPHO-D-RIBITYLAMINO)URACIL PHOSPHATASE YBJI-RELATED"/>
    <property type="match status" value="1"/>
</dbReference>
<dbReference type="Gene3D" id="3.40.50.1000">
    <property type="entry name" value="HAD superfamily/HAD-like"/>
    <property type="match status" value="1"/>
</dbReference>
<dbReference type="Pfam" id="PF08282">
    <property type="entry name" value="Hydrolase_3"/>
    <property type="match status" value="1"/>
</dbReference>
<evidence type="ECO:0000313" key="2">
    <source>
        <dbReference type="Proteomes" id="UP000307000"/>
    </source>
</evidence>
<keyword evidence="2" id="KW-1185">Reference proteome</keyword>
<proteinExistence type="predicted"/>
<reference evidence="1 2" key="1">
    <citation type="submission" date="2018-12" db="EMBL/GenBank/DDBJ databases">
        <title>Complete Genome Sequence of Glutamicibacter creatinolyticus strain LGCM259,isolated from an abscess of a 12-year-old mare in Italy.</title>
        <authorList>
            <person name="Santos R.G."/>
            <person name="Silva A.L."/>
            <person name="Seyffert N."/>
            <person name="Castro T.L.P."/>
            <person name="Attili A.R."/>
            <person name="Rifici C."/>
            <person name="Mazzullo G."/>
            <person name="Brenig B."/>
            <person name="Venanzi F."/>
            <person name="Azevedo V."/>
        </authorList>
    </citation>
    <scope>NUCLEOTIDE SEQUENCE [LARGE SCALE GENOMIC DNA]</scope>
    <source>
        <strain evidence="1 2">LGCM 259</strain>
    </source>
</reference>
<dbReference type="Proteomes" id="UP000307000">
    <property type="component" value="Chromosome"/>
</dbReference>
<dbReference type="Gene3D" id="3.30.1240.10">
    <property type="match status" value="1"/>
</dbReference>
<keyword evidence="1" id="KW-0378">Hydrolase</keyword>
<dbReference type="NCBIfam" id="TIGR01484">
    <property type="entry name" value="HAD-SF-IIB"/>
    <property type="match status" value="1"/>
</dbReference>
<dbReference type="EMBL" id="CP034412">
    <property type="protein sequence ID" value="QCY48451.1"/>
    <property type="molecule type" value="Genomic_DNA"/>
</dbReference>
<dbReference type="SUPFAM" id="SSF56784">
    <property type="entry name" value="HAD-like"/>
    <property type="match status" value="1"/>
</dbReference>
<dbReference type="GO" id="GO:0016791">
    <property type="term" value="F:phosphatase activity"/>
    <property type="evidence" value="ECO:0007669"/>
    <property type="project" value="TreeGrafter"/>
</dbReference>
<evidence type="ECO:0000313" key="1">
    <source>
        <dbReference type="EMBL" id="QCY48451.1"/>
    </source>
</evidence>
<dbReference type="InterPro" id="IPR000150">
    <property type="entry name" value="Cof"/>
</dbReference>
<dbReference type="InterPro" id="IPR006379">
    <property type="entry name" value="HAD-SF_hydro_IIB"/>
</dbReference>
<dbReference type="GO" id="GO:0000287">
    <property type="term" value="F:magnesium ion binding"/>
    <property type="evidence" value="ECO:0007669"/>
    <property type="project" value="TreeGrafter"/>
</dbReference>
<dbReference type="RefSeq" id="WP_246049632.1">
    <property type="nucleotide sequence ID" value="NZ_CP034412.1"/>
</dbReference>